<keyword evidence="4 7" id="KW-0378">Hydrolase</keyword>
<sequence length="156" mass="17698">MNSSLTPVAVALLYQPGCFLMQLRDDLPTILYPGHWAFFGGHLEPGETPVEGLKRELWEEIRYTLSHDPYKFGCYSDQRVIRHVFAIPLTVPLTDLQLCEGQDWGLLSVADIERGTCFSAKANSVRPISTLHRQILLDFIVDLRTGQNTPQIPKKF</sequence>
<keyword evidence="5" id="KW-0460">Magnesium</keyword>
<evidence type="ECO:0000313" key="7">
    <source>
        <dbReference type="EMBL" id="MCW6038001.1"/>
    </source>
</evidence>
<dbReference type="InterPro" id="IPR000086">
    <property type="entry name" value="NUDIX_hydrolase_dom"/>
</dbReference>
<comment type="similarity">
    <text evidence="2">Belongs to the Nudix hydrolase family.</text>
</comment>
<dbReference type="Pfam" id="PF00293">
    <property type="entry name" value="NUDIX"/>
    <property type="match status" value="1"/>
</dbReference>
<proteinExistence type="inferred from homology"/>
<dbReference type="Proteomes" id="UP001526426">
    <property type="component" value="Unassembled WGS sequence"/>
</dbReference>
<feature type="domain" description="Nudix hydrolase" evidence="6">
    <location>
        <begin position="4"/>
        <end position="130"/>
    </location>
</feature>
<dbReference type="PROSITE" id="PS51462">
    <property type="entry name" value="NUDIX"/>
    <property type="match status" value="1"/>
</dbReference>
<evidence type="ECO:0000256" key="4">
    <source>
        <dbReference type="ARBA" id="ARBA00022801"/>
    </source>
</evidence>
<evidence type="ECO:0000256" key="2">
    <source>
        <dbReference type="ARBA" id="ARBA00005582"/>
    </source>
</evidence>
<name>A0ABT3L918_9CYAN</name>
<dbReference type="EMBL" id="JAIHOM010000102">
    <property type="protein sequence ID" value="MCW6038001.1"/>
    <property type="molecule type" value="Genomic_DNA"/>
</dbReference>
<dbReference type="SUPFAM" id="SSF55811">
    <property type="entry name" value="Nudix"/>
    <property type="match status" value="1"/>
</dbReference>
<evidence type="ECO:0000256" key="5">
    <source>
        <dbReference type="ARBA" id="ARBA00022842"/>
    </source>
</evidence>
<keyword evidence="8" id="KW-1185">Reference proteome</keyword>
<reference evidence="7 8" key="1">
    <citation type="submission" date="2021-08" db="EMBL/GenBank/DDBJ databases">
        <title>Draft genome sequence of Spirulina subsalsa with high tolerance to salinity and hype-accumulation of phycocyanin.</title>
        <authorList>
            <person name="Pei H."/>
            <person name="Jiang L."/>
        </authorList>
    </citation>
    <scope>NUCLEOTIDE SEQUENCE [LARGE SCALE GENOMIC DNA]</scope>
    <source>
        <strain evidence="7 8">FACHB-351</strain>
    </source>
</reference>
<comment type="cofactor">
    <cofactor evidence="1">
        <name>Mg(2+)</name>
        <dbReference type="ChEBI" id="CHEBI:18420"/>
    </cofactor>
</comment>
<organism evidence="7 8">
    <name type="scientific">Spirulina subsalsa FACHB-351</name>
    <dbReference type="NCBI Taxonomy" id="234711"/>
    <lineage>
        <taxon>Bacteria</taxon>
        <taxon>Bacillati</taxon>
        <taxon>Cyanobacteriota</taxon>
        <taxon>Cyanophyceae</taxon>
        <taxon>Spirulinales</taxon>
        <taxon>Spirulinaceae</taxon>
        <taxon>Spirulina</taxon>
    </lineage>
</organism>
<dbReference type="CDD" id="cd18882">
    <property type="entry name" value="NUDIX_Hydrolase"/>
    <property type="match status" value="1"/>
</dbReference>
<gene>
    <name evidence="7" type="ORF">K4A83_17235</name>
</gene>
<dbReference type="PANTHER" id="PTHR43758:SF8">
    <property type="entry name" value="8-OXO-DGTP DIPHOSPHATASE YTKD-RELATED"/>
    <property type="match status" value="1"/>
</dbReference>
<evidence type="ECO:0000259" key="6">
    <source>
        <dbReference type="PROSITE" id="PS51462"/>
    </source>
</evidence>
<evidence type="ECO:0000313" key="8">
    <source>
        <dbReference type="Proteomes" id="UP001526426"/>
    </source>
</evidence>
<keyword evidence="3" id="KW-0479">Metal-binding</keyword>
<dbReference type="RefSeq" id="WP_265265893.1">
    <property type="nucleotide sequence ID" value="NZ_JAIHOM010000102.1"/>
</dbReference>
<dbReference type="InterPro" id="IPR015797">
    <property type="entry name" value="NUDIX_hydrolase-like_dom_sf"/>
</dbReference>
<dbReference type="Gene3D" id="3.90.79.10">
    <property type="entry name" value="Nucleoside Triphosphate Pyrophosphohydrolase"/>
    <property type="match status" value="1"/>
</dbReference>
<protein>
    <submittedName>
        <fullName evidence="7">NUDIX hydrolase</fullName>
    </submittedName>
</protein>
<comment type="caution">
    <text evidence="7">The sequence shown here is derived from an EMBL/GenBank/DDBJ whole genome shotgun (WGS) entry which is preliminary data.</text>
</comment>
<dbReference type="PANTHER" id="PTHR43758">
    <property type="entry name" value="7,8-DIHYDRO-8-OXOGUANINE TRIPHOSPHATASE"/>
    <property type="match status" value="1"/>
</dbReference>
<accession>A0ABT3L918</accession>
<evidence type="ECO:0000256" key="1">
    <source>
        <dbReference type="ARBA" id="ARBA00001946"/>
    </source>
</evidence>
<evidence type="ECO:0000256" key="3">
    <source>
        <dbReference type="ARBA" id="ARBA00022723"/>
    </source>
</evidence>
<dbReference type="GO" id="GO:0016787">
    <property type="term" value="F:hydrolase activity"/>
    <property type="evidence" value="ECO:0007669"/>
    <property type="project" value="UniProtKB-KW"/>
</dbReference>